<keyword evidence="2" id="KW-1185">Reference proteome</keyword>
<protein>
    <submittedName>
        <fullName evidence="1">Uncharacterized protein</fullName>
    </submittedName>
</protein>
<dbReference type="Proteomes" id="UP000250572">
    <property type="component" value="Unassembled WGS sequence"/>
</dbReference>
<accession>A0A315WD09</accession>
<organism evidence="1 2">
    <name type="scientific">Gambusia affinis</name>
    <name type="common">Western mosquitofish</name>
    <name type="synonym">Heterandria affinis</name>
    <dbReference type="NCBI Taxonomy" id="33528"/>
    <lineage>
        <taxon>Eukaryota</taxon>
        <taxon>Metazoa</taxon>
        <taxon>Chordata</taxon>
        <taxon>Craniata</taxon>
        <taxon>Vertebrata</taxon>
        <taxon>Euteleostomi</taxon>
        <taxon>Actinopterygii</taxon>
        <taxon>Neopterygii</taxon>
        <taxon>Teleostei</taxon>
        <taxon>Neoteleostei</taxon>
        <taxon>Acanthomorphata</taxon>
        <taxon>Ovalentaria</taxon>
        <taxon>Atherinomorphae</taxon>
        <taxon>Cyprinodontiformes</taxon>
        <taxon>Poeciliidae</taxon>
        <taxon>Poeciliinae</taxon>
        <taxon>Gambusia</taxon>
    </lineage>
</organism>
<proteinExistence type="predicted"/>
<gene>
    <name evidence="1" type="ORF">CCH79_00007420</name>
</gene>
<comment type="caution">
    <text evidence="1">The sequence shown here is derived from an EMBL/GenBank/DDBJ whole genome shotgun (WGS) entry which is preliminary data.</text>
</comment>
<evidence type="ECO:0000313" key="1">
    <source>
        <dbReference type="EMBL" id="PWA33704.1"/>
    </source>
</evidence>
<name>A0A315WD09_GAMAF</name>
<dbReference type="EMBL" id="NHOQ01000034">
    <property type="protein sequence ID" value="PWA33704.1"/>
    <property type="molecule type" value="Genomic_DNA"/>
</dbReference>
<reference evidence="1 2" key="1">
    <citation type="journal article" date="2018" name="G3 (Bethesda)">
        <title>A High-Quality Reference Genome for the Invasive Mosquitofish Gambusia affinis Using a Chicago Library.</title>
        <authorList>
            <person name="Hoffberg S.L."/>
            <person name="Troendle N.J."/>
            <person name="Glenn T.C."/>
            <person name="Mahmud O."/>
            <person name="Louha S."/>
            <person name="Chalopin D."/>
            <person name="Bennetzen J.L."/>
            <person name="Mauricio R."/>
        </authorList>
    </citation>
    <scope>NUCLEOTIDE SEQUENCE [LARGE SCALE GENOMIC DNA]</scope>
    <source>
        <strain evidence="1">NE01/NJP1002.9</strain>
        <tissue evidence="1">Muscle</tissue>
    </source>
</reference>
<evidence type="ECO:0000313" key="2">
    <source>
        <dbReference type="Proteomes" id="UP000250572"/>
    </source>
</evidence>
<dbReference type="AlphaFoldDB" id="A0A315WD09"/>
<sequence length="157" mass="17799">MSAPHQTSRVKMIPQGEGMGRLSLVTLLAVLFSIFMETEAIIKGIMTMTSDLAPDKPVRKEELGGGWLVERQWWEEQGRVEGWVWAGTLERGRCFRESRKDIRSLSAAEFLEFLVSIEATSTSDRTRVLTYAPNSRMESGILNEATELFILSQMRQT</sequence>